<feature type="region of interest" description="Disordered" evidence="1">
    <location>
        <begin position="82"/>
        <end position="105"/>
    </location>
</feature>
<reference evidence="3 4" key="1">
    <citation type="submission" date="2018-05" db="EMBL/GenBank/DDBJ databases">
        <title>Genetic diversity of glacier-inhabiting Cryobacterium bacteria in China and description of Cryobacterium mengkeensis sp. nov. and Arthrobacter glacialis sp. nov.</title>
        <authorList>
            <person name="Liu Q."/>
            <person name="Xin Y.-H."/>
        </authorList>
    </citation>
    <scope>NUCLEOTIDE SEQUENCE [LARGE SCALE GENOMIC DNA]</scope>
    <source>
        <strain evidence="3 4">GP3</strain>
    </source>
</reference>
<keyword evidence="2" id="KW-0812">Transmembrane</keyword>
<feature type="transmembrane region" description="Helical" evidence="2">
    <location>
        <begin position="49"/>
        <end position="72"/>
    </location>
</feature>
<dbReference type="AlphaFoldDB" id="A0A2V3DT80"/>
<feature type="compositionally biased region" description="Low complexity" evidence="1">
    <location>
        <begin position="1"/>
        <end position="14"/>
    </location>
</feature>
<proteinExistence type="predicted"/>
<evidence type="ECO:0000313" key="4">
    <source>
        <dbReference type="Proteomes" id="UP000246303"/>
    </source>
</evidence>
<dbReference type="Proteomes" id="UP000246303">
    <property type="component" value="Unassembled WGS sequence"/>
</dbReference>
<accession>A0A2V3DT80</accession>
<evidence type="ECO:0008006" key="5">
    <source>
        <dbReference type="Google" id="ProtNLM"/>
    </source>
</evidence>
<evidence type="ECO:0000313" key="3">
    <source>
        <dbReference type="EMBL" id="PXA66086.1"/>
    </source>
</evidence>
<protein>
    <recommendedName>
        <fullName evidence="5">DUF4232 domain-containing protein</fullName>
    </recommendedName>
</protein>
<comment type="caution">
    <text evidence="3">The sequence shown here is derived from an EMBL/GenBank/DDBJ whole genome shotgun (WGS) entry which is preliminary data.</text>
</comment>
<sequence length="234" mass="24135">MGNSSSSGRGKNSSVAPGGKPASTGAGPQGKPPRQPGVSAKVYRRRRMVVAVLTLLVVAAIVAGTFLISGFLGGGSKNDTQPAVVGNSPTEKAKPAAKAGTPPSDVCDEAGIKVKASVDKPSYGPDDHPVLTLQVTNSGKTHCDINVGTSQMEFLITSGEDIIFNSAYCQMDSTDLVKNLAPGASEKANFVWQQNRTAPDCAKVVSQPGRGGATYVLVATLGKWSSEKVTFTLT</sequence>
<name>A0A2V3DT80_9MICC</name>
<organism evidence="3 4">
    <name type="scientific">Arthrobacter psychrochitiniphilus</name>
    <dbReference type="NCBI Taxonomy" id="291045"/>
    <lineage>
        <taxon>Bacteria</taxon>
        <taxon>Bacillati</taxon>
        <taxon>Actinomycetota</taxon>
        <taxon>Actinomycetes</taxon>
        <taxon>Micrococcales</taxon>
        <taxon>Micrococcaceae</taxon>
        <taxon>Arthrobacter</taxon>
    </lineage>
</organism>
<evidence type="ECO:0000256" key="2">
    <source>
        <dbReference type="SAM" id="Phobius"/>
    </source>
</evidence>
<keyword evidence="2" id="KW-1133">Transmembrane helix</keyword>
<evidence type="ECO:0000256" key="1">
    <source>
        <dbReference type="SAM" id="MobiDB-lite"/>
    </source>
</evidence>
<keyword evidence="2" id="KW-0472">Membrane</keyword>
<gene>
    <name evidence="3" type="ORF">CVS29_08110</name>
</gene>
<feature type="region of interest" description="Disordered" evidence="1">
    <location>
        <begin position="1"/>
        <end position="39"/>
    </location>
</feature>
<dbReference type="EMBL" id="QHLZ01000004">
    <property type="protein sequence ID" value="PXA66086.1"/>
    <property type="molecule type" value="Genomic_DNA"/>
</dbReference>
<dbReference type="OrthoDB" id="5189092at2"/>
<keyword evidence="4" id="KW-1185">Reference proteome</keyword>